<dbReference type="InterPro" id="IPR032710">
    <property type="entry name" value="NTF2-like_dom_sf"/>
</dbReference>
<dbReference type="RefSeq" id="WP_159435359.1">
    <property type="nucleotide sequence ID" value="NZ_FQXV01000003.1"/>
</dbReference>
<evidence type="ECO:0000313" key="3">
    <source>
        <dbReference type="Proteomes" id="UP000183995"/>
    </source>
</evidence>
<dbReference type="Pfam" id="PF12680">
    <property type="entry name" value="SnoaL_2"/>
    <property type="match status" value="2"/>
</dbReference>
<gene>
    <name evidence="2" type="ORF">SAMN02745823_01292</name>
</gene>
<dbReference type="InterPro" id="IPR037401">
    <property type="entry name" value="SnoaL-like"/>
</dbReference>
<dbReference type="AlphaFoldDB" id="A0A1M5WID2"/>
<sequence length="231" mass="25506">MNKNYRLPKAVEAHFAATNTEDRAAFLSAFHNDAAVIDAGREYRGKAEIKAWSDKTYFGDQLRLEITNAVQDEEETVVTAVADGDYDKTGLPDPLYLDFHFIVREDRVRLLRIVLSSNSRAVPLPGPVAAFYHACDVDDGRLLAACFAPDSALRDEGEEYRGPEAVSGHILKANREAKVHMDIQGVRDRNGETVVTAMLTGIFEGSPLPLDFHFALDGGRIKALDITPSEE</sequence>
<feature type="domain" description="SnoaL-like" evidence="1">
    <location>
        <begin position="128"/>
        <end position="221"/>
    </location>
</feature>
<evidence type="ECO:0000259" key="1">
    <source>
        <dbReference type="Pfam" id="PF12680"/>
    </source>
</evidence>
<feature type="domain" description="SnoaL-like" evidence="1">
    <location>
        <begin position="11"/>
        <end position="107"/>
    </location>
</feature>
<dbReference type="SUPFAM" id="SSF54427">
    <property type="entry name" value="NTF2-like"/>
    <property type="match status" value="2"/>
</dbReference>
<reference evidence="2 3" key="1">
    <citation type="submission" date="2016-11" db="EMBL/GenBank/DDBJ databases">
        <authorList>
            <person name="Jaros S."/>
            <person name="Januszkiewicz K."/>
            <person name="Wedrychowicz H."/>
        </authorList>
    </citation>
    <scope>NUCLEOTIDE SEQUENCE [LARGE SCALE GENOMIC DNA]</scope>
    <source>
        <strain evidence="2 3">DSM 10068</strain>
    </source>
</reference>
<organism evidence="2 3">
    <name type="scientific">Sporobacter termitidis DSM 10068</name>
    <dbReference type="NCBI Taxonomy" id="1123282"/>
    <lineage>
        <taxon>Bacteria</taxon>
        <taxon>Bacillati</taxon>
        <taxon>Bacillota</taxon>
        <taxon>Clostridia</taxon>
        <taxon>Eubacteriales</taxon>
        <taxon>Oscillospiraceae</taxon>
        <taxon>Sporobacter</taxon>
    </lineage>
</organism>
<dbReference type="STRING" id="1123282.SAMN02745823_01292"/>
<dbReference type="Proteomes" id="UP000183995">
    <property type="component" value="Unassembled WGS sequence"/>
</dbReference>
<dbReference type="OrthoDB" id="8684708at2"/>
<protein>
    <submittedName>
        <fullName evidence="2">SnoaL-like domain-containing protein</fullName>
    </submittedName>
</protein>
<evidence type="ECO:0000313" key="2">
    <source>
        <dbReference type="EMBL" id="SHH87242.1"/>
    </source>
</evidence>
<proteinExistence type="predicted"/>
<dbReference type="Gene3D" id="3.10.450.50">
    <property type="match status" value="2"/>
</dbReference>
<keyword evidence="3" id="KW-1185">Reference proteome</keyword>
<dbReference type="EMBL" id="FQXV01000003">
    <property type="protein sequence ID" value="SHH87242.1"/>
    <property type="molecule type" value="Genomic_DNA"/>
</dbReference>
<name>A0A1M5WID2_9FIRM</name>
<accession>A0A1M5WID2</accession>